<dbReference type="InterPro" id="IPR011042">
    <property type="entry name" value="6-blade_b-propeller_TolB-like"/>
</dbReference>
<dbReference type="FunFam" id="3.40.50.720:FF:000084">
    <property type="entry name" value="Short-chain dehydrogenase reductase"/>
    <property type="match status" value="1"/>
</dbReference>
<comment type="caution">
    <text evidence="8">The sequence shown here is derived from an EMBL/GenBank/DDBJ whole genome shotgun (WGS) entry which is preliminary data.</text>
</comment>
<evidence type="ECO:0000256" key="7">
    <source>
        <dbReference type="SAM" id="MobiDB-lite"/>
    </source>
</evidence>
<dbReference type="PANTHER" id="PTHR42760">
    <property type="entry name" value="SHORT-CHAIN DEHYDROGENASES/REDUCTASES FAMILY MEMBER"/>
    <property type="match status" value="1"/>
</dbReference>
<dbReference type="Pfam" id="PF01731">
    <property type="entry name" value="Arylesterase"/>
    <property type="match status" value="1"/>
</dbReference>
<dbReference type="InterPro" id="IPR036291">
    <property type="entry name" value="NAD(P)-bd_dom_sf"/>
</dbReference>
<comment type="PTM">
    <text evidence="6">Glycosylated.</text>
</comment>
<keyword evidence="2" id="KW-0521">NADP</keyword>
<evidence type="ECO:0000256" key="6">
    <source>
        <dbReference type="PIRSR" id="PIRSR602640-4"/>
    </source>
</evidence>
<dbReference type="GO" id="GO:0046872">
    <property type="term" value="F:metal ion binding"/>
    <property type="evidence" value="ECO:0007669"/>
    <property type="project" value="UniProtKB-KW"/>
</dbReference>
<comment type="cofactor">
    <cofactor evidence="5">
        <name>Ca(2+)</name>
        <dbReference type="ChEBI" id="CHEBI:29108"/>
    </cofactor>
    <text evidence="5">Binds 2 calcium ions per subunit.</text>
</comment>
<feature type="region of interest" description="Disordered" evidence="7">
    <location>
        <begin position="319"/>
        <end position="341"/>
    </location>
</feature>
<dbReference type="GeneID" id="59304292"/>
<evidence type="ECO:0000256" key="3">
    <source>
        <dbReference type="ARBA" id="ARBA00023002"/>
    </source>
</evidence>
<dbReference type="SUPFAM" id="SSF63829">
    <property type="entry name" value="Calcium-dependent phosphotriesterase"/>
    <property type="match status" value="1"/>
</dbReference>
<dbReference type="AlphaFoldDB" id="A0A8H5RR35"/>
<feature type="binding site" evidence="5">
    <location>
        <position position="655"/>
    </location>
    <ligand>
        <name>Ca(2+)</name>
        <dbReference type="ChEBI" id="CHEBI:29108"/>
        <label>1</label>
        <note>catalytic</note>
    </ligand>
</feature>
<feature type="active site" description="Proton acceptor" evidence="4">
    <location>
        <position position="496"/>
    </location>
</feature>
<evidence type="ECO:0000256" key="4">
    <source>
        <dbReference type="PIRSR" id="PIRSR602640-1"/>
    </source>
</evidence>
<keyword evidence="5" id="KW-0479">Metal-binding</keyword>
<keyword evidence="3" id="KW-0560">Oxidoreductase</keyword>
<accession>A0A8H5RR35</accession>
<evidence type="ECO:0000256" key="2">
    <source>
        <dbReference type="ARBA" id="ARBA00022857"/>
    </source>
</evidence>
<dbReference type="InterPro" id="IPR002640">
    <property type="entry name" value="Arylesterase"/>
</dbReference>
<dbReference type="Proteomes" id="UP000530670">
    <property type="component" value="Unassembled WGS sequence"/>
</dbReference>
<feature type="glycosylation site" description="N-linked (GlcNAc...) asparagine" evidence="6">
    <location>
        <position position="655"/>
    </location>
</feature>
<name>A0A8H5RR35_9HYPO</name>
<dbReference type="EMBL" id="JAAQRI010000107">
    <property type="protein sequence ID" value="KAF5637538.1"/>
    <property type="molecule type" value="Genomic_DNA"/>
</dbReference>
<keyword evidence="5" id="KW-0106">Calcium</keyword>
<dbReference type="Pfam" id="PF13561">
    <property type="entry name" value="adh_short_C2"/>
    <property type="match status" value="1"/>
</dbReference>
<gene>
    <name evidence="8" type="ORF">FTJAE_5507</name>
</gene>
<feature type="binding site" evidence="5">
    <location>
        <position position="548"/>
    </location>
    <ligand>
        <name>Ca(2+)</name>
        <dbReference type="ChEBI" id="CHEBI:29108"/>
        <label>1</label>
        <note>catalytic</note>
    </ligand>
</feature>
<dbReference type="PRINTS" id="PR00081">
    <property type="entry name" value="GDHRDH"/>
</dbReference>
<comment type="similarity">
    <text evidence="1">Belongs to the short-chain dehydrogenases/reductases (SDR) family.</text>
</comment>
<dbReference type="InterPro" id="IPR002347">
    <property type="entry name" value="SDR_fam"/>
</dbReference>
<dbReference type="OrthoDB" id="5307922at2759"/>
<feature type="binding site" evidence="5">
    <location>
        <position position="654"/>
    </location>
    <ligand>
        <name>Ca(2+)</name>
        <dbReference type="ChEBI" id="CHEBI:29108"/>
        <label>1</label>
        <note>catalytic</note>
    </ligand>
</feature>
<keyword evidence="9" id="KW-1185">Reference proteome</keyword>
<evidence type="ECO:0000313" key="8">
    <source>
        <dbReference type="EMBL" id="KAF5637538.1"/>
    </source>
</evidence>
<reference evidence="8 9" key="1">
    <citation type="submission" date="2020-05" db="EMBL/GenBank/DDBJ databases">
        <title>Identification and distribution of gene clusters putatively required for synthesis of sphingolipid metabolism inhibitors in phylogenetically diverse species of the filamentous fungus Fusarium.</title>
        <authorList>
            <person name="Kim H.-S."/>
            <person name="Busman M."/>
            <person name="Brown D.W."/>
            <person name="Divon H."/>
            <person name="Uhlig S."/>
            <person name="Proctor R.H."/>
        </authorList>
    </citation>
    <scope>NUCLEOTIDE SEQUENCE [LARGE SCALE GENOMIC DNA]</scope>
    <source>
        <strain evidence="8 9">NRRL 66243</strain>
    </source>
</reference>
<organism evidence="8 9">
    <name type="scientific">Fusarium tjaetaba</name>
    <dbReference type="NCBI Taxonomy" id="1567544"/>
    <lineage>
        <taxon>Eukaryota</taxon>
        <taxon>Fungi</taxon>
        <taxon>Dikarya</taxon>
        <taxon>Ascomycota</taxon>
        <taxon>Pezizomycotina</taxon>
        <taxon>Sordariomycetes</taxon>
        <taxon>Hypocreomycetidae</taxon>
        <taxon>Hypocreales</taxon>
        <taxon>Nectriaceae</taxon>
        <taxon>Fusarium</taxon>
        <taxon>Fusarium fujikuroi species complex</taxon>
    </lineage>
</organism>
<dbReference type="Gene3D" id="2.120.10.30">
    <property type="entry name" value="TolB, C-terminal domain"/>
    <property type="match status" value="1"/>
</dbReference>
<proteinExistence type="inferred from homology"/>
<dbReference type="Gene3D" id="3.40.50.720">
    <property type="entry name" value="NAD(P)-binding Rossmann-like Domain"/>
    <property type="match status" value="1"/>
</dbReference>
<dbReference type="InterPro" id="IPR020904">
    <property type="entry name" value="Sc_DH/Rdtase_CS"/>
</dbReference>
<dbReference type="PROSITE" id="PS00061">
    <property type="entry name" value="ADH_SHORT"/>
    <property type="match status" value="1"/>
</dbReference>
<evidence type="ECO:0000256" key="5">
    <source>
        <dbReference type="PIRSR" id="PIRSR602640-2"/>
    </source>
</evidence>
<dbReference type="PANTHER" id="PTHR42760:SF115">
    <property type="entry name" value="3-OXOACYL-[ACYL-CARRIER-PROTEIN] REDUCTASE FABG"/>
    <property type="match status" value="1"/>
</dbReference>
<protein>
    <submittedName>
        <fullName evidence="8">Serum paraoxonase lactonase 3</fullName>
    </submittedName>
</protein>
<feature type="binding site" evidence="5">
    <location>
        <position position="427"/>
    </location>
    <ligand>
        <name>Ca(2+)</name>
        <dbReference type="ChEBI" id="CHEBI:29108"/>
        <label>1</label>
        <note>catalytic</note>
    </ligand>
</feature>
<keyword evidence="6" id="KW-0325">Glycoprotein</keyword>
<dbReference type="SUPFAM" id="SSF51735">
    <property type="entry name" value="NAD(P)-binding Rossmann-fold domains"/>
    <property type="match status" value="1"/>
</dbReference>
<feature type="binding site" evidence="5">
    <location>
        <position position="610"/>
    </location>
    <ligand>
        <name>Ca(2+)</name>
        <dbReference type="ChEBI" id="CHEBI:29108"/>
        <label>1</label>
        <note>catalytic</note>
    </ligand>
</feature>
<feature type="binding site" evidence="5">
    <location>
        <position position="498"/>
    </location>
    <ligand>
        <name>Ca(2+)</name>
        <dbReference type="ChEBI" id="CHEBI:29108"/>
        <label>1</label>
        <note>catalytic</note>
    </ligand>
</feature>
<evidence type="ECO:0000256" key="1">
    <source>
        <dbReference type="ARBA" id="ARBA00006484"/>
    </source>
</evidence>
<dbReference type="GO" id="GO:0016616">
    <property type="term" value="F:oxidoreductase activity, acting on the CH-OH group of donors, NAD or NADP as acceptor"/>
    <property type="evidence" value="ECO:0007669"/>
    <property type="project" value="TreeGrafter"/>
</dbReference>
<sequence length="760" mass="82582">MSDPAAREDLTKRQLPSMTLVNGIASLPSAAQARTASTSDDPSTRFQVPGIAVVTGGLGNIALTVVRALLQHGLAGLMLLDLDVNSESAMSKLDDLRKDFPETKIEAASVDVTDEEAIGRIMASTVEKLGGLDYLVCFAGIVNCTHALDLSPKVFRKLLDVNTTGSFICAQAAAREMVKANTGGRIIFIASISAHRVNYPQPQVAYNTSKGALLMLKSSLAAEWARYGITVNSISPGYMDTILNEGEGLADARRSWAERNPSGRMGMPEELSGIVVLLCSKAGSYINGSDMVVDGGGIPVTKSRLLIYDKNINGYFEAEPSRKRGHSTSAYTPSPTPPEIRLTTEVPPKLNPSQTPTSPLCIAQTPKAMSSRSIFGILLIGLIASFVYERINLIQTFYQNAPSRITKVNNIGKYEVKFEDQIRSCEDVLLIEEYHLAILACDPGRERHNTVMGVFAGNVTKNAELWAYDYTITDGSDAESLKRIKLAGFPHASDFHTLGMAFDLETSNLFVVSHAVAGSRIELFNLDIGSLTASYIQTIQHPLINAPNSIASINGHEFYVTNDHYITKKQSFLLSNLETYLSPPTGTVVHCSLKGSDIDVKVVAWVPFANGIEIINSSTVAVASSSRAAIYMFNTPDATTFKETSRIKLPFIPDNLSGSGRKLMIAGHGHLPALAKFTQSRRFCNDPFEYERADPTVKDSCRELQAVSWVSEWSETEGLKHLYVDTEYPSSSTAVRDAGKGVGIISGLYAKGILIWRDEK</sequence>
<evidence type="ECO:0000313" key="9">
    <source>
        <dbReference type="Proteomes" id="UP000530670"/>
    </source>
</evidence>
<dbReference type="RefSeq" id="XP_037207349.1">
    <property type="nucleotide sequence ID" value="XM_037352022.1"/>
</dbReference>
<dbReference type="GO" id="GO:0004064">
    <property type="term" value="F:arylesterase activity"/>
    <property type="evidence" value="ECO:0007669"/>
    <property type="project" value="InterPro"/>
</dbReference>